<organism>
    <name type="scientific">Serpula lacrymans var. lacrymans (strain S7.9)</name>
    <name type="common">Dry rot fungus</name>
    <dbReference type="NCBI Taxonomy" id="578457"/>
    <lineage>
        <taxon>Eukaryota</taxon>
        <taxon>Fungi</taxon>
        <taxon>Dikarya</taxon>
        <taxon>Basidiomycota</taxon>
        <taxon>Agaricomycotina</taxon>
        <taxon>Agaricomycetes</taxon>
        <taxon>Agaricomycetidae</taxon>
        <taxon>Boletales</taxon>
        <taxon>Coniophorineae</taxon>
        <taxon>Serpulaceae</taxon>
        <taxon>Serpula</taxon>
    </lineage>
</organism>
<dbReference type="OrthoDB" id="9446342at2759"/>
<dbReference type="InterPro" id="IPR036188">
    <property type="entry name" value="FAD/NAD-bd_sf"/>
</dbReference>
<accession>F8NP65</accession>
<dbReference type="HOGENOM" id="CLU_021695_3_0_1"/>
<dbReference type="PANTHER" id="PTHR11787:SF4">
    <property type="entry name" value="CHM, RAB ESCORT PROTEIN 1"/>
    <property type="match status" value="1"/>
</dbReference>
<dbReference type="GeneID" id="18818022"/>
<dbReference type="PRINTS" id="PR00891">
    <property type="entry name" value="RABGDIREP"/>
</dbReference>
<dbReference type="GO" id="GO:0016192">
    <property type="term" value="P:vesicle-mediated transport"/>
    <property type="evidence" value="ECO:0007669"/>
    <property type="project" value="TreeGrafter"/>
</dbReference>
<dbReference type="GO" id="GO:0005634">
    <property type="term" value="C:nucleus"/>
    <property type="evidence" value="ECO:0007669"/>
    <property type="project" value="TreeGrafter"/>
</dbReference>
<evidence type="ECO:0000256" key="2">
    <source>
        <dbReference type="SAM" id="MobiDB-lite"/>
    </source>
</evidence>
<dbReference type="AlphaFoldDB" id="F8NP65"/>
<dbReference type="GO" id="GO:0005829">
    <property type="term" value="C:cytosol"/>
    <property type="evidence" value="ECO:0007669"/>
    <property type="project" value="TreeGrafter"/>
</dbReference>
<dbReference type="GO" id="GO:0005968">
    <property type="term" value="C:Rab-protein geranylgeranyltransferase complex"/>
    <property type="evidence" value="ECO:0007669"/>
    <property type="project" value="TreeGrafter"/>
</dbReference>
<dbReference type="EMBL" id="GL945431">
    <property type="protein sequence ID" value="EGO27149.1"/>
    <property type="molecule type" value="Genomic_DNA"/>
</dbReference>
<dbReference type="RefSeq" id="XP_007315240.1">
    <property type="nucleotide sequence ID" value="XM_007315178.1"/>
</dbReference>
<reference evidence="3" key="1">
    <citation type="submission" date="2011-04" db="EMBL/GenBank/DDBJ databases">
        <title>Evolution of plant cell wall degrading machinery underlies the functional diversity of forest fungi.</title>
        <authorList>
            <consortium name="US DOE Joint Genome Institute (JGI-PGF)"/>
            <person name="Eastwood D.C."/>
            <person name="Floudas D."/>
            <person name="Binder M."/>
            <person name="Majcherczyk A."/>
            <person name="Schneider P."/>
            <person name="Aerts A."/>
            <person name="Asiegbu F.O."/>
            <person name="Baker S.E."/>
            <person name="Barry K."/>
            <person name="Bendiksby M."/>
            <person name="Blumentritt M."/>
            <person name="Coutinho P.M."/>
            <person name="Cullen D."/>
            <person name="Cullen D."/>
            <person name="Gathman A."/>
            <person name="Goodell B."/>
            <person name="Henrissat B."/>
            <person name="Ihrmark K."/>
            <person name="Kauserud H."/>
            <person name="Kohler A."/>
            <person name="LaButti K."/>
            <person name="Lapidus A."/>
            <person name="Lavin J.L."/>
            <person name="Lee Y.-H."/>
            <person name="Lindquist E."/>
            <person name="Lilly W."/>
            <person name="Lucas S."/>
            <person name="Morin E."/>
            <person name="Murat C."/>
            <person name="Oguiza J.A."/>
            <person name="Park J."/>
            <person name="Pisabarro A.G."/>
            <person name="Riley R."/>
            <person name="Rosling A."/>
            <person name="Salamov A."/>
            <person name="Schmidt O."/>
            <person name="Schmutz J."/>
            <person name="Skrede I."/>
            <person name="Stenlid J."/>
            <person name="Wiebenga A."/>
            <person name="Xie X."/>
            <person name="Kues U."/>
            <person name="Hibbett D.S."/>
            <person name="Hoffmeister D."/>
            <person name="Hogberg N."/>
            <person name="Martin F."/>
            <person name="Grigoriev I.V."/>
            <person name="Watkinson S.C."/>
        </authorList>
    </citation>
    <scope>NUCLEOTIDE SEQUENCE</scope>
    <source>
        <strain evidence="3">S7.9</strain>
    </source>
</reference>
<feature type="region of interest" description="Disordered" evidence="2">
    <location>
        <begin position="194"/>
        <end position="221"/>
    </location>
</feature>
<dbReference type="PANTHER" id="PTHR11787">
    <property type="entry name" value="RAB GDP-DISSOCIATION INHIBITOR"/>
    <property type="match status" value="1"/>
</dbReference>
<proteinExistence type="inferred from homology"/>
<sequence length="401" mass="43506">MRFLMFTMGDFEESKELAGNENEPFLGFLKTTFSLSQESARAVSYALAFCISEEDPTLPALHRIRSYLKSSGRYGSSPFLVGHYGGLGEMAQGFCRMSAVHGGVYILGRSVTRISHEPQESPSDQSASPRHRYTVELDDLPEPLHCDCIISSSEHVPGELRSEAEFTFPPTSTAGSKGIKSIARCIAIIDKPIVMEPKPPSPESPTPTGDEPDSDVVPPSDGKKEVGSLILIFPPGSTEDGSSFTSVHVLVTGPGSMSAPAGKWIVHISMPLFSETEELPERLLEPYVKAILSLTSEPSHQPIFVAYYAQYDSVFDDRGAASHSKPSTVLVTPPLCNHIANSSDTAARTAEAVFWKAIETLKAVKQMSSSSTLDSEATFPEVENFWPPLDVSGDEEGAEEW</sequence>
<dbReference type="Proteomes" id="UP000008064">
    <property type="component" value="Unassembled WGS sequence"/>
</dbReference>
<dbReference type="SUPFAM" id="SSF54373">
    <property type="entry name" value="FAD-linked reductases, C-terminal domain"/>
    <property type="match status" value="1"/>
</dbReference>
<dbReference type="Gene3D" id="3.50.50.60">
    <property type="entry name" value="FAD/NAD(P)-binding domain"/>
    <property type="match status" value="1"/>
</dbReference>
<comment type="similarity">
    <text evidence="1">Belongs to the Rab GDI family.</text>
</comment>
<dbReference type="Pfam" id="PF00996">
    <property type="entry name" value="GDI"/>
    <property type="match status" value="1"/>
</dbReference>
<dbReference type="InterPro" id="IPR018203">
    <property type="entry name" value="GDP_dissociation_inhibitor"/>
</dbReference>
<dbReference type="GO" id="GO:0005092">
    <property type="term" value="F:GDP-dissociation inhibitor activity"/>
    <property type="evidence" value="ECO:0007669"/>
    <property type="project" value="InterPro"/>
</dbReference>
<gene>
    <name evidence="3" type="ORF">SERLADRAFT_460063</name>
</gene>
<evidence type="ECO:0000313" key="3">
    <source>
        <dbReference type="EMBL" id="EGO27149.1"/>
    </source>
</evidence>
<evidence type="ECO:0000256" key="1">
    <source>
        <dbReference type="ARBA" id="ARBA00005593"/>
    </source>
</evidence>
<dbReference type="KEGG" id="sla:SERLADRAFT_460063"/>
<dbReference type="GO" id="GO:0007264">
    <property type="term" value="P:small GTPase-mediated signal transduction"/>
    <property type="evidence" value="ECO:0007669"/>
    <property type="project" value="InterPro"/>
</dbReference>
<dbReference type="SUPFAM" id="SSF51905">
    <property type="entry name" value="FAD/NAD(P)-binding domain"/>
    <property type="match status" value="1"/>
</dbReference>
<name>F8NP65_SERL9</name>
<protein>
    <submittedName>
        <fullName evidence="3">Uncharacterized protein</fullName>
    </submittedName>
</protein>